<dbReference type="InterPro" id="IPR027417">
    <property type="entry name" value="P-loop_NTPase"/>
</dbReference>
<keyword evidence="3" id="KW-1185">Reference proteome</keyword>
<comment type="caution">
    <text evidence="2">The sequence shown here is derived from an EMBL/GenBank/DDBJ whole genome shotgun (WGS) entry which is preliminary data.</text>
</comment>
<evidence type="ECO:0000313" key="3">
    <source>
        <dbReference type="Proteomes" id="UP000237822"/>
    </source>
</evidence>
<evidence type="ECO:0000256" key="1">
    <source>
        <dbReference type="SAM" id="MobiDB-lite"/>
    </source>
</evidence>
<sequence>MVEVIRVRWQFDFREVSEEEAARLRQLWERCRVPSAGPGDEGVEPFVVPSGDPYAVSRAVTLASLERRRGTAMLLHAAGVSDEDRAVALVGRSGAGKSTAVTVLGRRFGYLTDETVAIEDDGTVSPYPKPVSVITDPGAPWDKHELSPDEADLRKPSGPAYLSSVVVLAREATPSEPSLEPLPLVEALIAVTGQTSSLPMLDRPLERLAELLSLGGGPYVLRYRDIEDCVDLLADLLAGRVGGSEREPWFTTPGQARTDIEPAVSDPATGQAVDRAVDPAHGETGAGGDGPVDGEANVAAAGSLTDDVRIVRGPWCDALHGEGGSVVLIGDEVVHLGPIGEVVWGLAAQPVTVGEARTAVIAEFGAHPDGAAIVAEGITALLDNGVLRRT</sequence>
<evidence type="ECO:0008006" key="4">
    <source>
        <dbReference type="Google" id="ProtNLM"/>
    </source>
</evidence>
<reference evidence="2 3" key="1">
    <citation type="submission" date="2018-03" db="EMBL/GenBank/DDBJ databases">
        <title>Genomic Encyclopedia of Archaeal and Bacterial Type Strains, Phase II (KMG-II): from individual species to whole genera.</title>
        <authorList>
            <person name="Goeker M."/>
        </authorList>
    </citation>
    <scope>NUCLEOTIDE SEQUENCE [LARGE SCALE GENOMIC DNA]</scope>
    <source>
        <strain evidence="2 3">ATCC BAA-1496</strain>
    </source>
</reference>
<protein>
    <recommendedName>
        <fullName evidence="4">Coenzyme PQQ synthesis protein D (PqqD)</fullName>
    </recommendedName>
</protein>
<accession>A0A2T0U7V1</accession>
<organism evidence="2 3">
    <name type="scientific">Knoellia remsis</name>
    <dbReference type="NCBI Taxonomy" id="407159"/>
    <lineage>
        <taxon>Bacteria</taxon>
        <taxon>Bacillati</taxon>
        <taxon>Actinomycetota</taxon>
        <taxon>Actinomycetes</taxon>
        <taxon>Micrococcales</taxon>
        <taxon>Intrasporangiaceae</taxon>
        <taxon>Knoellia</taxon>
    </lineage>
</organism>
<dbReference type="SUPFAM" id="SSF53795">
    <property type="entry name" value="PEP carboxykinase-like"/>
    <property type="match status" value="1"/>
</dbReference>
<feature type="region of interest" description="Disordered" evidence="1">
    <location>
        <begin position="247"/>
        <end position="271"/>
    </location>
</feature>
<dbReference type="Proteomes" id="UP000237822">
    <property type="component" value="Unassembled WGS sequence"/>
</dbReference>
<dbReference type="Gene3D" id="3.40.50.300">
    <property type="entry name" value="P-loop containing nucleotide triphosphate hydrolases"/>
    <property type="match status" value="1"/>
</dbReference>
<gene>
    <name evidence="2" type="ORF">BCF74_1269</name>
</gene>
<dbReference type="EMBL" id="PVTI01000026">
    <property type="protein sequence ID" value="PRY53995.1"/>
    <property type="molecule type" value="Genomic_DNA"/>
</dbReference>
<evidence type="ECO:0000313" key="2">
    <source>
        <dbReference type="EMBL" id="PRY53995.1"/>
    </source>
</evidence>
<proteinExistence type="predicted"/>
<dbReference type="AlphaFoldDB" id="A0A2T0U7V1"/>
<name>A0A2T0U7V1_9MICO</name>